<evidence type="ECO:0000256" key="7">
    <source>
        <dbReference type="ARBA" id="ARBA00022801"/>
    </source>
</evidence>
<dbReference type="SUPFAM" id="SSF55620">
    <property type="entry name" value="Tetrahydrobiopterin biosynthesis enzymes-like"/>
    <property type="match status" value="1"/>
</dbReference>
<dbReference type="NCBIfam" id="TIGR00063">
    <property type="entry name" value="folE"/>
    <property type="match status" value="1"/>
</dbReference>
<dbReference type="PANTHER" id="PTHR11109">
    <property type="entry name" value="GTP CYCLOHYDROLASE I"/>
    <property type="match status" value="1"/>
</dbReference>
<dbReference type="Proteomes" id="UP000037505">
    <property type="component" value="Unassembled WGS sequence"/>
</dbReference>
<comment type="similarity">
    <text evidence="2">Belongs to the GTP cyclohydrolase I family.</text>
</comment>
<comment type="function">
    <text evidence="11">GTP cyclohydrolase 1 is the first enzyme in the biosynthetic pathway leading to folic acid.</text>
</comment>
<dbReference type="GeneID" id="26813007"/>
<proteinExistence type="inferred from homology"/>
<dbReference type="GO" id="GO:0046656">
    <property type="term" value="P:folic acid biosynthetic process"/>
    <property type="evidence" value="ECO:0007669"/>
    <property type="project" value="UniProtKB-KW"/>
</dbReference>
<dbReference type="CDD" id="cd00642">
    <property type="entry name" value="GTP_cyclohydro1"/>
    <property type="match status" value="1"/>
</dbReference>
<dbReference type="GO" id="GO:0005737">
    <property type="term" value="C:cytoplasm"/>
    <property type="evidence" value="ECO:0007669"/>
    <property type="project" value="TreeGrafter"/>
</dbReference>
<keyword evidence="9" id="KW-0342">GTP-binding</keyword>
<dbReference type="PANTHER" id="PTHR11109:SF7">
    <property type="entry name" value="GTP CYCLOHYDROLASE 1"/>
    <property type="match status" value="1"/>
</dbReference>
<dbReference type="Gene3D" id="3.30.1130.10">
    <property type="match status" value="1"/>
</dbReference>
<organism evidence="13 14">
    <name type="scientific">Aspergillus nomiae NRRL (strain ATCC 15546 / NRRL 13137 / CBS 260.88 / M93)</name>
    <dbReference type="NCBI Taxonomy" id="1509407"/>
    <lineage>
        <taxon>Eukaryota</taxon>
        <taxon>Fungi</taxon>
        <taxon>Dikarya</taxon>
        <taxon>Ascomycota</taxon>
        <taxon>Pezizomycotina</taxon>
        <taxon>Eurotiomycetes</taxon>
        <taxon>Eurotiomycetidae</taxon>
        <taxon>Eurotiales</taxon>
        <taxon>Aspergillaceae</taxon>
        <taxon>Aspergillus</taxon>
        <taxon>Aspergillus subgen. Circumdati</taxon>
    </lineage>
</organism>
<evidence type="ECO:0000256" key="5">
    <source>
        <dbReference type="ARBA" id="ARBA00022533"/>
    </source>
</evidence>
<name>A0A0L1IP76_ASPN3</name>
<dbReference type="NCBIfam" id="NF006825">
    <property type="entry name" value="PRK09347.1-2"/>
    <property type="match status" value="1"/>
</dbReference>
<evidence type="ECO:0000259" key="12">
    <source>
        <dbReference type="Pfam" id="PF01227"/>
    </source>
</evidence>
<comment type="pathway">
    <text evidence="1">Cofactor biosynthesis; 7,8-dihydroneopterin triphosphate biosynthesis; 7,8-dihydroneopterin triphosphate from GTP: step 1/1.</text>
</comment>
<dbReference type="GO" id="GO:0003934">
    <property type="term" value="F:GTP cyclohydrolase I activity"/>
    <property type="evidence" value="ECO:0007669"/>
    <property type="project" value="UniProtKB-EC"/>
</dbReference>
<dbReference type="Pfam" id="PF01227">
    <property type="entry name" value="GTP_cyclohydroI"/>
    <property type="match status" value="1"/>
</dbReference>
<keyword evidence="7 13" id="KW-0378">Hydrolase</keyword>
<dbReference type="GO" id="GO:0005525">
    <property type="term" value="F:GTP binding"/>
    <property type="evidence" value="ECO:0007669"/>
    <property type="project" value="UniProtKB-KW"/>
</dbReference>
<keyword evidence="5" id="KW-0021">Allosteric enzyme</keyword>
<evidence type="ECO:0000313" key="13">
    <source>
        <dbReference type="EMBL" id="KNG81351.1"/>
    </source>
</evidence>
<dbReference type="NCBIfam" id="NF006826">
    <property type="entry name" value="PRK09347.1-3"/>
    <property type="match status" value="1"/>
</dbReference>
<evidence type="ECO:0000256" key="6">
    <source>
        <dbReference type="ARBA" id="ARBA00022741"/>
    </source>
</evidence>
<sequence>MTISESDFHVSPVQGARRVVPSERPAVENTITTMNGNHRVSTDDDGKADHDGHLKISRETRIATSIRSILEDIGEDPNREGLLKTPERYAKAMLFFTKGHEESAYDIGKDAIFNIDHNEMVLVRGIEVFSMCEHHLIPFVGKVHIAYIPNGRVLGLSKLARIAEVYARRLQVQERLTKQIAQAIEDLLRPQGVAVVIESVHMCMVMRGVQKSSAMTTTSCRTGIFKASRAAEEEFQFLLQLKQN</sequence>
<dbReference type="GO" id="GO:0008270">
    <property type="term" value="F:zinc ion binding"/>
    <property type="evidence" value="ECO:0007669"/>
    <property type="project" value="TreeGrafter"/>
</dbReference>
<dbReference type="FunFam" id="1.10.286.10:FF:000003">
    <property type="entry name" value="GTP cyclohydrolase 1"/>
    <property type="match status" value="1"/>
</dbReference>
<dbReference type="FunFam" id="3.30.1130.10:FF:000012">
    <property type="entry name" value="GTP cyclohydrolase 1"/>
    <property type="match status" value="1"/>
</dbReference>
<dbReference type="InterPro" id="IPR001474">
    <property type="entry name" value="GTP_CycHdrlase_I"/>
</dbReference>
<dbReference type="InterPro" id="IPR018234">
    <property type="entry name" value="GTP_CycHdrlase_I_CS"/>
</dbReference>
<evidence type="ECO:0000256" key="8">
    <source>
        <dbReference type="ARBA" id="ARBA00022909"/>
    </source>
</evidence>
<accession>A0A0L1IP76</accession>
<dbReference type="STRING" id="1509407.A0A0L1IP76"/>
<dbReference type="Gene3D" id="1.10.286.10">
    <property type="match status" value="1"/>
</dbReference>
<evidence type="ECO:0000256" key="9">
    <source>
        <dbReference type="ARBA" id="ARBA00023134"/>
    </source>
</evidence>
<evidence type="ECO:0000256" key="4">
    <source>
        <dbReference type="ARBA" id="ARBA00017272"/>
    </source>
</evidence>
<dbReference type="PROSITE" id="PS00860">
    <property type="entry name" value="GTP_CYCLOHYDROL_1_2"/>
    <property type="match status" value="1"/>
</dbReference>
<dbReference type="InterPro" id="IPR043133">
    <property type="entry name" value="GTP-CH-I_C/QueF"/>
</dbReference>
<evidence type="ECO:0000256" key="11">
    <source>
        <dbReference type="ARBA" id="ARBA00055676"/>
    </source>
</evidence>
<gene>
    <name evidence="13" type="ORF">ANOM_011203</name>
</gene>
<dbReference type="OrthoDB" id="4966at2759"/>
<reference evidence="13 14" key="1">
    <citation type="submission" date="2014-06" db="EMBL/GenBank/DDBJ databases">
        <title>The Genome of the Aflatoxigenic Filamentous Fungus Aspergillus nomius.</title>
        <authorList>
            <person name="Moore M.G."/>
            <person name="Shannon B.M."/>
            <person name="Brian M.M."/>
        </authorList>
    </citation>
    <scope>NUCLEOTIDE SEQUENCE [LARGE SCALE GENOMIC DNA]</scope>
    <source>
        <strain evidence="13 14">NRRL 13137</strain>
    </source>
</reference>
<evidence type="ECO:0000256" key="2">
    <source>
        <dbReference type="ARBA" id="ARBA00008085"/>
    </source>
</evidence>
<dbReference type="EC" id="3.5.4.16" evidence="3"/>
<dbReference type="EMBL" id="JNOM01000459">
    <property type="protein sequence ID" value="KNG81351.1"/>
    <property type="molecule type" value="Genomic_DNA"/>
</dbReference>
<dbReference type="RefSeq" id="XP_015402274.1">
    <property type="nucleotide sequence ID" value="XM_015556459.1"/>
</dbReference>
<comment type="caution">
    <text evidence="13">The sequence shown here is derived from an EMBL/GenBank/DDBJ whole genome shotgun (WGS) entry which is preliminary data.</text>
</comment>
<feature type="domain" description="GTP cyclohydrolase I" evidence="12">
    <location>
        <begin position="63"/>
        <end position="236"/>
    </location>
</feature>
<keyword evidence="8" id="KW-0289">Folate biosynthesis</keyword>
<keyword evidence="14" id="KW-1185">Reference proteome</keyword>
<evidence type="ECO:0000313" key="14">
    <source>
        <dbReference type="Proteomes" id="UP000037505"/>
    </source>
</evidence>
<dbReference type="InterPro" id="IPR043134">
    <property type="entry name" value="GTP-CH-I_N"/>
</dbReference>
<dbReference type="InterPro" id="IPR020602">
    <property type="entry name" value="GTP_CycHdrlase_I_dom"/>
</dbReference>
<evidence type="ECO:0000256" key="3">
    <source>
        <dbReference type="ARBA" id="ARBA00012715"/>
    </source>
</evidence>
<dbReference type="PROSITE" id="PS00859">
    <property type="entry name" value="GTP_CYCLOHYDROL_1_1"/>
    <property type="match status" value="1"/>
</dbReference>
<protein>
    <recommendedName>
        <fullName evidence="4">GTP cyclohydrolase 1</fullName>
        <ecNumber evidence="3">3.5.4.16</ecNumber>
    </recommendedName>
    <alternativeName>
        <fullName evidence="10">GTP cyclohydrolase I</fullName>
    </alternativeName>
</protein>
<dbReference type="GO" id="GO:0006729">
    <property type="term" value="P:tetrahydrobiopterin biosynthetic process"/>
    <property type="evidence" value="ECO:0007669"/>
    <property type="project" value="TreeGrafter"/>
</dbReference>
<dbReference type="HAMAP" id="MF_00223">
    <property type="entry name" value="FolE"/>
    <property type="match status" value="1"/>
</dbReference>
<dbReference type="AlphaFoldDB" id="A0A0L1IP76"/>
<evidence type="ECO:0000256" key="1">
    <source>
        <dbReference type="ARBA" id="ARBA00005080"/>
    </source>
</evidence>
<evidence type="ECO:0000256" key="10">
    <source>
        <dbReference type="ARBA" id="ARBA00030854"/>
    </source>
</evidence>
<dbReference type="GO" id="GO:0046654">
    <property type="term" value="P:tetrahydrofolate biosynthetic process"/>
    <property type="evidence" value="ECO:0007669"/>
    <property type="project" value="InterPro"/>
</dbReference>
<dbReference type="UniPathway" id="UPA00848">
    <property type="reaction ID" value="UER00151"/>
</dbReference>
<keyword evidence="6" id="KW-0547">Nucleotide-binding</keyword>